<keyword evidence="5" id="KW-1185">Reference proteome</keyword>
<evidence type="ECO:0000256" key="1">
    <source>
        <dbReference type="ARBA" id="ARBA00023860"/>
    </source>
</evidence>
<evidence type="ECO:0000313" key="4">
    <source>
        <dbReference type="EMBL" id="CAG9324771.1"/>
    </source>
</evidence>
<dbReference type="PROSITE" id="PS00107">
    <property type="entry name" value="PROTEIN_KINASE_ATP"/>
    <property type="match status" value="1"/>
</dbReference>
<dbReference type="AlphaFoldDB" id="A0AAU9JGL5"/>
<dbReference type="InterPro" id="IPR017441">
    <property type="entry name" value="Protein_kinase_ATP_BS"/>
</dbReference>
<keyword evidence="2" id="KW-0547">Nucleotide-binding</keyword>
<keyword evidence="2" id="KW-0067">ATP-binding</keyword>
<evidence type="ECO:0000259" key="3">
    <source>
        <dbReference type="PROSITE" id="PS50011"/>
    </source>
</evidence>
<dbReference type="CDD" id="cd14016">
    <property type="entry name" value="STKc_CK1"/>
    <property type="match status" value="1"/>
</dbReference>
<proteinExistence type="predicted"/>
<dbReference type="SUPFAM" id="SSF56112">
    <property type="entry name" value="Protein kinase-like (PK-like)"/>
    <property type="match status" value="1"/>
</dbReference>
<dbReference type="Pfam" id="PF00069">
    <property type="entry name" value="Pkinase"/>
    <property type="match status" value="1"/>
</dbReference>
<dbReference type="PROSITE" id="PS50011">
    <property type="entry name" value="PROTEIN_KINASE_DOM"/>
    <property type="match status" value="1"/>
</dbReference>
<dbReference type="Proteomes" id="UP001162131">
    <property type="component" value="Unassembled WGS sequence"/>
</dbReference>
<evidence type="ECO:0000256" key="2">
    <source>
        <dbReference type="PROSITE-ProRule" id="PRU10141"/>
    </source>
</evidence>
<dbReference type="GO" id="GO:0005524">
    <property type="term" value="F:ATP binding"/>
    <property type="evidence" value="ECO:0007669"/>
    <property type="project" value="UniProtKB-UniRule"/>
</dbReference>
<dbReference type="EMBL" id="CAJZBQ010000036">
    <property type="protein sequence ID" value="CAG9324771.1"/>
    <property type="molecule type" value="Genomic_DNA"/>
</dbReference>
<organism evidence="4 5">
    <name type="scientific">Blepharisma stoltei</name>
    <dbReference type="NCBI Taxonomy" id="1481888"/>
    <lineage>
        <taxon>Eukaryota</taxon>
        <taxon>Sar</taxon>
        <taxon>Alveolata</taxon>
        <taxon>Ciliophora</taxon>
        <taxon>Postciliodesmatophora</taxon>
        <taxon>Heterotrichea</taxon>
        <taxon>Heterotrichida</taxon>
        <taxon>Blepharismidae</taxon>
        <taxon>Blepharisma</taxon>
    </lineage>
</organism>
<gene>
    <name evidence="4" type="ORF">BSTOLATCC_MIC36551</name>
</gene>
<accession>A0AAU9JGL5</accession>
<sequence>MSKSVTRFLKKSLIGEGNFGQVFLALDQETSVHVALKIESSNDTSCQLINEATVLKNIQGGVGIPKFITSGQSGDRNYLAIELLGPSLEDKFLENDKKFAVAVILDLGEQILSRLQYLHSKQYIHRDIKPRQFLLGPAEDPSTIYLIDYGLTKSYIIEKSNAHIPYMENRPFVGTAYFASLNTHQGIEQSRRDDLESFCYILAYFCSGELPWMPKIKIKTTETKILVKKMTSSPIDLFKEAPSEFLQIMIYVKSLQFEEKPNYEYMNSLFQAAKRRENINGHTLNWSISTENNFERHKMTHLSTNSKSGLKNKIRKNKRSMSHKLKRSRKKTNGLAADSIIVSKSCLKQIQSFIQTSDYDFSKTLEIKEMPEFKNRDILLKKIGSAMKVQQFLSIPKSRTEDIDNLDNHKIASEEPSAKSACEQTNCKLF</sequence>
<dbReference type="InterPro" id="IPR000719">
    <property type="entry name" value="Prot_kinase_dom"/>
</dbReference>
<dbReference type="GO" id="GO:0004672">
    <property type="term" value="F:protein kinase activity"/>
    <property type="evidence" value="ECO:0007669"/>
    <property type="project" value="InterPro"/>
</dbReference>
<dbReference type="PANTHER" id="PTHR11909">
    <property type="entry name" value="CASEIN KINASE-RELATED"/>
    <property type="match status" value="1"/>
</dbReference>
<reference evidence="4" key="1">
    <citation type="submission" date="2021-09" db="EMBL/GenBank/DDBJ databases">
        <authorList>
            <consortium name="AG Swart"/>
            <person name="Singh M."/>
            <person name="Singh A."/>
            <person name="Seah K."/>
            <person name="Emmerich C."/>
        </authorList>
    </citation>
    <scope>NUCLEOTIDE SEQUENCE</scope>
    <source>
        <strain evidence="4">ATCC30299</strain>
    </source>
</reference>
<comment type="caution">
    <text evidence="4">The sequence shown here is derived from an EMBL/GenBank/DDBJ whole genome shotgun (WGS) entry which is preliminary data.</text>
</comment>
<dbReference type="InterPro" id="IPR011009">
    <property type="entry name" value="Kinase-like_dom_sf"/>
</dbReference>
<dbReference type="Gene3D" id="1.10.510.10">
    <property type="entry name" value="Transferase(Phosphotransferase) domain 1"/>
    <property type="match status" value="1"/>
</dbReference>
<protein>
    <recommendedName>
        <fullName evidence="1">Casein kinase I</fullName>
    </recommendedName>
</protein>
<evidence type="ECO:0000313" key="5">
    <source>
        <dbReference type="Proteomes" id="UP001162131"/>
    </source>
</evidence>
<feature type="binding site" evidence="2">
    <location>
        <position position="37"/>
    </location>
    <ligand>
        <name>ATP</name>
        <dbReference type="ChEBI" id="CHEBI:30616"/>
    </ligand>
</feature>
<name>A0AAU9JGL5_9CILI</name>
<feature type="domain" description="Protein kinase" evidence="3">
    <location>
        <begin position="8"/>
        <end position="270"/>
    </location>
</feature>
<dbReference type="InterPro" id="IPR050235">
    <property type="entry name" value="CK1_Ser-Thr_kinase"/>
</dbReference>